<evidence type="ECO:0008006" key="2">
    <source>
        <dbReference type="Google" id="ProtNLM"/>
    </source>
</evidence>
<proteinExistence type="predicted"/>
<comment type="caution">
    <text evidence="1">The sequence shown here is derived from an EMBL/GenBank/DDBJ whole genome shotgun (WGS) entry which is preliminary data.</text>
</comment>
<dbReference type="EMBL" id="LAZR01000050">
    <property type="protein sequence ID" value="KKN98760.1"/>
    <property type="molecule type" value="Genomic_DNA"/>
</dbReference>
<name>A0A0F9V0L6_9ZZZZ</name>
<dbReference type="AlphaFoldDB" id="A0A0F9V0L6"/>
<protein>
    <recommendedName>
        <fullName evidence="2">Adhesin</fullName>
    </recommendedName>
</protein>
<dbReference type="InterPro" id="IPR010727">
    <property type="entry name" value="DUF1302"/>
</dbReference>
<gene>
    <name evidence="1" type="ORF">LCGC14_0144400</name>
</gene>
<evidence type="ECO:0000313" key="1">
    <source>
        <dbReference type="EMBL" id="KKN98760.1"/>
    </source>
</evidence>
<accession>A0A0F9V0L6</accession>
<organism evidence="1">
    <name type="scientific">marine sediment metagenome</name>
    <dbReference type="NCBI Taxonomy" id="412755"/>
    <lineage>
        <taxon>unclassified sequences</taxon>
        <taxon>metagenomes</taxon>
        <taxon>ecological metagenomes</taxon>
    </lineage>
</organism>
<dbReference type="Pfam" id="PF06980">
    <property type="entry name" value="DUF1302"/>
    <property type="match status" value="1"/>
</dbReference>
<reference evidence="1" key="1">
    <citation type="journal article" date="2015" name="Nature">
        <title>Complex archaea that bridge the gap between prokaryotes and eukaryotes.</title>
        <authorList>
            <person name="Spang A."/>
            <person name="Saw J.H."/>
            <person name="Jorgensen S.L."/>
            <person name="Zaremba-Niedzwiedzka K."/>
            <person name="Martijn J."/>
            <person name="Lind A.E."/>
            <person name="van Eijk R."/>
            <person name="Schleper C."/>
            <person name="Guy L."/>
            <person name="Ettema T.J."/>
        </authorList>
    </citation>
    <scope>NUCLEOTIDE SEQUENCE</scope>
</reference>
<sequence>MTKKMHAWSLATLPLAIGLASITGLASAASFNIGPVDAQFDSELSIGASVSTTDADSRFIHTLSGGEAAARTSDDGRLNYESGDIFSKIFKGSHDLELRYGDSGAFFRGKYWYDFETKDGSQRFYDIDDSSRNPLQKGSGVALLDAFVYHNYAIGNNPGNVRLGRQVVSWGESTFIGNSINSINPIDVAAFRRPGAEVKEALLPVEMLYLSQGLTENLSMEAFYQLKWAPTVLDNCGTFFGSDTLAKGCTDRLVVTGQDFPQGAAPTGQYIVRQRKDVEADDDGQFGVAFRWFVPELNDSEFGFYAMNYHSRTPFYSNVAGNVLLPGGTIAAYQALIDNPTTPAATAAFLESQIPGLAAQAADGVITGYEGSTGPAGYFFEYPEDIRLYGVSFQTSLGGTSVGGEISYRPNMPMQINTGDMSRTALNLGQDNTHRDYALVEPGTEIRGYERKEFWQAQVTAIHFIDRVFGASRLAIAGEAGVNYISGLGTGDGTTKFGRDSLFGQSPYGAEVAEEQELSCESQVTGRGASWCENDGYYTDWSYGYRVRASLDYANVIAGINLTPNVAWSHDVEGYGPNFTEDAKSISVGLNADYANKYQASISYTDFFDGKYNTAVDRDFAAVSVGVSF</sequence>